<dbReference type="InterPro" id="IPR013783">
    <property type="entry name" value="Ig-like_fold"/>
</dbReference>
<feature type="domain" description="Fibronectin type-III" evidence="14">
    <location>
        <begin position="1388"/>
        <end position="1480"/>
    </location>
</feature>
<evidence type="ECO:0000256" key="3">
    <source>
        <dbReference type="ARBA" id="ARBA00022525"/>
    </source>
</evidence>
<dbReference type="SUPFAM" id="SSF49265">
    <property type="entry name" value="Fibronectin type III"/>
    <property type="match status" value="10"/>
</dbReference>
<dbReference type="SMART" id="SM00060">
    <property type="entry name" value="FN3"/>
    <property type="match status" value="13"/>
</dbReference>
<evidence type="ECO:0000256" key="7">
    <source>
        <dbReference type="ARBA" id="ARBA00022737"/>
    </source>
</evidence>
<dbReference type="InterPro" id="IPR014716">
    <property type="entry name" value="Fibrinogen_a/b/g_C_1"/>
</dbReference>
<feature type="domain" description="Fibronectin type-III" evidence="14">
    <location>
        <begin position="883"/>
        <end position="976"/>
    </location>
</feature>
<dbReference type="Pfam" id="PF00147">
    <property type="entry name" value="Fibrinogen_C"/>
    <property type="match status" value="1"/>
</dbReference>
<reference evidence="16" key="1">
    <citation type="submission" date="2025-08" db="UniProtKB">
        <authorList>
            <consortium name="Ensembl"/>
        </authorList>
    </citation>
    <scope>IDENTIFICATION</scope>
</reference>
<keyword evidence="3" id="KW-0964">Secreted</keyword>
<feature type="domain" description="Fibronectin type-III" evidence="14">
    <location>
        <begin position="1851"/>
        <end position="1934"/>
    </location>
</feature>
<dbReference type="Pfam" id="PF18720">
    <property type="entry name" value="EGF_Tenascin"/>
    <property type="match status" value="1"/>
</dbReference>
<dbReference type="Pfam" id="PF25024">
    <property type="entry name" value="EGF_TEN"/>
    <property type="match status" value="1"/>
</dbReference>
<dbReference type="SMART" id="SM00181">
    <property type="entry name" value="EGF"/>
    <property type="match status" value="14"/>
</dbReference>
<dbReference type="GO" id="GO:0031175">
    <property type="term" value="P:neuron projection development"/>
    <property type="evidence" value="ECO:0007669"/>
    <property type="project" value="TreeGrafter"/>
</dbReference>
<keyword evidence="17" id="KW-1185">Reference proteome</keyword>
<dbReference type="Gene3D" id="2.20.25.10">
    <property type="match status" value="1"/>
</dbReference>
<dbReference type="SMART" id="SM00186">
    <property type="entry name" value="FBG"/>
    <property type="match status" value="1"/>
</dbReference>
<dbReference type="PROSITE" id="PS50853">
    <property type="entry name" value="FN3"/>
    <property type="match status" value="11"/>
</dbReference>
<dbReference type="PANTHER" id="PTHR46708">
    <property type="entry name" value="TENASCIN"/>
    <property type="match status" value="1"/>
</dbReference>
<comment type="similarity">
    <text evidence="2">Belongs to the tenascin family.</text>
</comment>
<feature type="domain" description="Fibrinogen C-terminal" evidence="15">
    <location>
        <begin position="2021"/>
        <end position="2236"/>
    </location>
</feature>
<feature type="domain" description="Fibronectin type-III" evidence="14">
    <location>
        <begin position="614"/>
        <end position="704"/>
    </location>
</feature>
<keyword evidence="4" id="KW-0272">Extracellular matrix</keyword>
<organism evidence="16 17">
    <name type="scientific">Gadus morhua</name>
    <name type="common">Atlantic cod</name>
    <dbReference type="NCBI Taxonomy" id="8049"/>
    <lineage>
        <taxon>Eukaryota</taxon>
        <taxon>Metazoa</taxon>
        <taxon>Chordata</taxon>
        <taxon>Craniata</taxon>
        <taxon>Vertebrata</taxon>
        <taxon>Euteleostomi</taxon>
        <taxon>Actinopterygii</taxon>
        <taxon>Neopterygii</taxon>
        <taxon>Teleostei</taxon>
        <taxon>Neoteleostei</taxon>
        <taxon>Acanthomorphata</taxon>
        <taxon>Zeiogadaria</taxon>
        <taxon>Gadariae</taxon>
        <taxon>Gadiformes</taxon>
        <taxon>Gadoidei</taxon>
        <taxon>Gadidae</taxon>
        <taxon>Gadus</taxon>
    </lineage>
</organism>
<feature type="chain" id="PRO_5047079954" description="Tenascin" evidence="12">
    <location>
        <begin position="23"/>
        <end position="2247"/>
    </location>
</feature>
<feature type="region of interest" description="Disordered" evidence="11">
    <location>
        <begin position="74"/>
        <end position="98"/>
    </location>
</feature>
<dbReference type="GO" id="GO:0005615">
    <property type="term" value="C:extracellular space"/>
    <property type="evidence" value="ECO:0007669"/>
    <property type="project" value="TreeGrafter"/>
</dbReference>
<evidence type="ECO:0000256" key="11">
    <source>
        <dbReference type="SAM" id="MobiDB-lite"/>
    </source>
</evidence>
<evidence type="ECO:0000259" key="14">
    <source>
        <dbReference type="PROSITE" id="PS50853"/>
    </source>
</evidence>
<dbReference type="Pfam" id="PF23106">
    <property type="entry name" value="EGF_Teneurin"/>
    <property type="match status" value="2"/>
</dbReference>
<keyword evidence="8 10" id="KW-1015">Disulfide bond</keyword>
<dbReference type="Pfam" id="PF00041">
    <property type="entry name" value="fn3"/>
    <property type="match status" value="13"/>
</dbReference>
<feature type="disulfide bond" evidence="10">
    <location>
        <begin position="334"/>
        <end position="344"/>
    </location>
</feature>
<evidence type="ECO:0000313" key="17">
    <source>
        <dbReference type="Proteomes" id="UP000694546"/>
    </source>
</evidence>
<dbReference type="PROSITE" id="PS51406">
    <property type="entry name" value="FIBRINOGEN_C_2"/>
    <property type="match status" value="1"/>
</dbReference>
<evidence type="ECO:0000256" key="12">
    <source>
        <dbReference type="SAM" id="SignalP"/>
    </source>
</evidence>
<evidence type="ECO:0000259" key="15">
    <source>
        <dbReference type="PROSITE" id="PS51406"/>
    </source>
</evidence>
<evidence type="ECO:0000256" key="4">
    <source>
        <dbReference type="ARBA" id="ARBA00022530"/>
    </source>
</evidence>
<evidence type="ECO:0000256" key="9">
    <source>
        <dbReference type="ARBA" id="ARBA00023180"/>
    </source>
</evidence>
<feature type="domain" description="EGF-like" evidence="13">
    <location>
        <begin position="330"/>
        <end position="362"/>
    </location>
</feature>
<feature type="domain" description="Fibronectin type-III" evidence="14">
    <location>
        <begin position="793"/>
        <end position="882"/>
    </location>
</feature>
<dbReference type="Proteomes" id="UP000694546">
    <property type="component" value="Chromosome 4"/>
</dbReference>
<protein>
    <recommendedName>
        <fullName evidence="18">Tenascin</fullName>
    </recommendedName>
</protein>
<dbReference type="InterPro" id="IPR050991">
    <property type="entry name" value="ECM_Regulatory_Proteins"/>
</dbReference>
<dbReference type="PROSITE" id="PS01186">
    <property type="entry name" value="EGF_2"/>
    <property type="match status" value="5"/>
</dbReference>
<feature type="domain" description="Fibronectin type-III" evidence="14">
    <location>
        <begin position="705"/>
        <end position="792"/>
    </location>
</feature>
<dbReference type="Gene3D" id="2.60.40.10">
    <property type="entry name" value="Immunoglobulins"/>
    <property type="match status" value="15"/>
</dbReference>
<dbReference type="InterPro" id="IPR041161">
    <property type="entry name" value="EGF_Tenascin"/>
</dbReference>
<proteinExistence type="inferred from homology"/>
<dbReference type="CDD" id="cd00087">
    <property type="entry name" value="FReD"/>
    <property type="match status" value="1"/>
</dbReference>
<evidence type="ECO:0000256" key="6">
    <source>
        <dbReference type="ARBA" id="ARBA00022729"/>
    </source>
</evidence>
<dbReference type="Ensembl" id="ENSGMOT00000054746.1">
    <property type="protein sequence ID" value="ENSGMOP00000023825.1"/>
    <property type="gene ID" value="ENSGMOG00000008430.2"/>
</dbReference>
<evidence type="ECO:0000259" key="13">
    <source>
        <dbReference type="PROSITE" id="PS50026"/>
    </source>
</evidence>
<sequence length="2247" mass="242191">MGPNSLGLSVLLLTALLSMADTGLVQRTIRHRRESLAPTVRDNLTLPNSGQPVVFNHVYNINVPASSVCSVDLDSPGSSELEPLESADGPASPGLSTTEHTLDQENQIVFTHRINVPRQACGCADADASGLPELKALLSRLEMLEAEVSTLRHQCGGGDAGCCTAQVTAAELRLVGTKPYCGGHGNYSTESCGCVCEPGWSGANCSEASCPNACHAQGRCLDGRCHCFPGFSGDDCRWQACPRDCGESGACVDGRCVCNPGFQGDDCSQADCLNSCLGRGRCEDGDCVCEEPWGGLDCSELTCPSDCYDRGRCVNGTCYCDEGYAGAECGQRLCPQGCRGNGFCGADGRCVCSAGYGGEDCSALTCPGDCGGRGSCFNGVCICDAGFRGEACGEAACPNDCNRRGRCVDGKCSCDAGFQGDDCSELSCPDACRHRGRCVDGQCVCDQGFAGEDCGVRTCPGNCYGRGECVAGHCVCDPGYVGEDCGTLSCPNDCYGRGRCVAGRCVCDEGFAGEDCGQKACPNACLARGFCLDGACVCQEGFSGDDCSVVTCPDNCGGRGRCLDGRCSCDAGYEGPGCGELSCPGDCRDTGRCVEGRCQCEEGYIGADCKQVSPPTDLLVSDVTPHTVDLSWNNEKLVTQYMVTYVPTGPGGLRQEFSVPGDDSTARVEGLEPGVEYLINVYAVLNNMKSVPVSARVATSLPQPEGLRFKSVRESSVKVEWDPLEITFDGWELNIRNMKEENGKIVNILPSTQNNFEQSGLGPGQEYEVSLRAIKNNTKGPQTTRTFSTKIEGPQQVLVKDVTDSSALFSWSQPVTEVTSITVTYAPTSDPSDQTSVDLTNMDTQYIAGDLRPDTEYQISLTSRRRGVASDPVSRTFTTDLDSPRTLKTLSQTDDSISLEWSNSEADVGGYRVKYTPFSGGSPREELFPSAAGETTKATITGLRPGTEYGIGVTAVKDERESLPATTNAATDLDPPKDLEVVDSTETSLMLRWKKPKAKLNGYTLAYTSRDGPSQKLRLPPTATSLALDDLNPDTLYSVALTAERGPKKSSPVSLSASTGGWSIEELVLRHEGAFIWKYFVVVFLDFSGNSTRSRIRGLNASTEYRITLHGITGSNGSLLLEAIAVTGILFPLARMLTQDRIHNVVMSPLFWECKACLVVLQFCSPSEEAPARTTMVAGSEGGAEIEGLSPSTRYEITLYGLVEGVRSQPLKMFVDTDEISPRVLTLTVSDNTWDSFNVSWSPPAHQDFEGFVLELTNLENPAESQNLTLSGEAFSLLVSGLAPDTGYMVGLYAMLPDRFLEPVYTEATTGTRVSRADAFLFLLFIPSTSYSDWLTEPREHNISGDVRSYDVIGLRPSTDYVAYLYGVSKGSRTNAVSSVASTAAEPDLSRLVVSNITSDRFSLSWQTGEKAFHNFIVEVRESATPSRAMGRALSGDARATVMTGLKAATQYDIKLYASSGGQNSQPLFAVATTEDAPQLGTLTTASVSPDNLTLSWSTVSGHFDVFVVRVSDSLQLFDTLEFKVPSPGGNVTVSELLDATDYDIELYGISHGRRSSSVFAHAITAPLPRVENLTVTNITPYGFRLSWETKQTKQEGAPPGGTFKHFQVVVTDSGWLLEPHEFNVPGNQSYLDLWGLITGIGYEVRLTGVSSSGLLSRPLTTVAKTEAEPEIEHLFVSDVTADGFRLSWTAAEDQFDRFVIRMRDAKKVSKVHLRDARGEERTAVFTGLMSGTEYDIELYGVTLETRSQPIMGVAQTGLGSPSGLSFTDVSDSSAVVQWAKPRSKVDSYRIVYVPLQQGNPMSVTVDGAETQALLPGLVPGKTYQVTVIAVRGLDESSPSTDTVTTALDGPQRLGVLNITETSALLLWAPSAATADGYVITYSADSVVEHVSGNTVEFEMGSLVPATEYTVEVYALKDGQKSGAATVDFTTDLDSPRDLTASNIQKDGATLSWRPPRSALSGYTLSFSAGDGTVQEVMLSPTASSYTLSDLIGSTDYSVTLQAVAAGQHSPPLSTTFTTTGLLYRRPRDCAQVLLNGEESSGLHTVYLGGDENQPTQAYCDMTTDQGGWLVFLRRQNGKQEFFRNWRNYTAGFGNMEEEFWLGLANLHKMTNSANYELRVDLGDGAETAYAQYDKFTIAEPRTRYKIYLGAYSGTAGDSLTYHHGRPFSTFDNDNDVAVTNCALSYKGAFWYKNCHRVNLMGKYADESHSKGINWFHWKGHEHSIQFAEMKMRPVNFSNFESRRKRS</sequence>
<keyword evidence="5 10" id="KW-0245">EGF-like domain</keyword>
<keyword evidence="7" id="KW-0677">Repeat</keyword>
<dbReference type="SUPFAM" id="SSF56496">
    <property type="entry name" value="Fibrinogen C-terminal domain-like"/>
    <property type="match status" value="1"/>
</dbReference>
<comment type="subcellular location">
    <subcellularLocation>
        <location evidence="1">Secreted</location>
        <location evidence="1">Extracellular space</location>
        <location evidence="1">Extracellular matrix</location>
    </subcellularLocation>
</comment>
<evidence type="ECO:0000256" key="10">
    <source>
        <dbReference type="PROSITE-ProRule" id="PRU00076"/>
    </source>
</evidence>
<evidence type="ECO:0000313" key="16">
    <source>
        <dbReference type="Ensembl" id="ENSGMOP00000023825.1"/>
    </source>
</evidence>
<feature type="domain" description="Fibronectin type-III" evidence="14">
    <location>
        <begin position="1935"/>
        <end position="2023"/>
    </location>
</feature>
<dbReference type="GeneTree" id="ENSGT00940000155188"/>
<evidence type="ECO:0008006" key="18">
    <source>
        <dbReference type="Google" id="ProtNLM"/>
    </source>
</evidence>
<dbReference type="Gene3D" id="3.90.215.10">
    <property type="entry name" value="Gamma Fibrinogen, chain A, domain 1"/>
    <property type="match status" value="1"/>
</dbReference>
<feature type="compositionally biased region" description="Low complexity" evidence="11">
    <location>
        <begin position="75"/>
        <end position="86"/>
    </location>
</feature>
<dbReference type="Gene3D" id="2.10.25.10">
    <property type="entry name" value="Laminin"/>
    <property type="match status" value="12"/>
</dbReference>
<dbReference type="InterPro" id="IPR003961">
    <property type="entry name" value="FN3_dom"/>
</dbReference>
<dbReference type="PROSITE" id="PS00022">
    <property type="entry name" value="EGF_1"/>
    <property type="match status" value="4"/>
</dbReference>
<dbReference type="InterPro" id="IPR002181">
    <property type="entry name" value="Fibrinogen_a/b/g_C_dom"/>
</dbReference>
<dbReference type="OMA" id="PYTAITK"/>
<reference evidence="16" key="2">
    <citation type="submission" date="2025-09" db="UniProtKB">
        <authorList>
            <consortium name="Ensembl"/>
        </authorList>
    </citation>
    <scope>IDENTIFICATION</scope>
</reference>
<dbReference type="InterPro" id="IPR000742">
    <property type="entry name" value="EGF"/>
</dbReference>
<evidence type="ECO:0000256" key="2">
    <source>
        <dbReference type="ARBA" id="ARBA00008673"/>
    </source>
</evidence>
<feature type="domain" description="Fibronectin type-III" evidence="14">
    <location>
        <begin position="1570"/>
        <end position="1671"/>
    </location>
</feature>
<evidence type="ECO:0000256" key="8">
    <source>
        <dbReference type="ARBA" id="ARBA00023157"/>
    </source>
</evidence>
<dbReference type="InterPro" id="IPR036056">
    <property type="entry name" value="Fibrinogen-like_C"/>
</dbReference>
<feature type="signal peptide" evidence="12">
    <location>
        <begin position="1"/>
        <end position="22"/>
    </location>
</feature>
<feature type="disulfide bond" evidence="10">
    <location>
        <begin position="352"/>
        <end position="361"/>
    </location>
</feature>
<dbReference type="PROSITE" id="PS50026">
    <property type="entry name" value="EGF_3"/>
    <property type="match status" value="1"/>
</dbReference>
<accession>A0A8C4ZZ89</accession>
<name>A0A8C4ZZ89_GADMO</name>
<keyword evidence="6 12" id="KW-0732">Signal</keyword>
<feature type="domain" description="Fibronectin type-III" evidence="14">
    <location>
        <begin position="1761"/>
        <end position="1850"/>
    </location>
</feature>
<feature type="domain" description="Fibronectin type-III" evidence="14">
    <location>
        <begin position="1221"/>
        <end position="1315"/>
    </location>
</feature>
<feature type="domain" description="Fibronectin type-III" evidence="14">
    <location>
        <begin position="977"/>
        <end position="1066"/>
    </location>
</feature>
<dbReference type="GO" id="GO:0030155">
    <property type="term" value="P:regulation of cell adhesion"/>
    <property type="evidence" value="ECO:0007669"/>
    <property type="project" value="TreeGrafter"/>
</dbReference>
<evidence type="ECO:0000256" key="1">
    <source>
        <dbReference type="ARBA" id="ARBA00004498"/>
    </source>
</evidence>
<dbReference type="InterPro" id="IPR036116">
    <property type="entry name" value="FN3_sf"/>
</dbReference>
<dbReference type="PANTHER" id="PTHR46708:SF1">
    <property type="entry name" value="TENASCIN"/>
    <property type="match status" value="1"/>
</dbReference>
<dbReference type="CDD" id="cd00063">
    <property type="entry name" value="FN3"/>
    <property type="match status" value="12"/>
</dbReference>
<evidence type="ECO:0000256" key="5">
    <source>
        <dbReference type="ARBA" id="ARBA00022536"/>
    </source>
</evidence>
<comment type="caution">
    <text evidence="10">Lacks conserved residue(s) required for the propagation of feature annotation.</text>
</comment>
<keyword evidence="9" id="KW-0325">Glycoprotein</keyword>